<dbReference type="InterPro" id="IPR050553">
    <property type="entry name" value="Thioredoxin_ResA/DsbE_sf"/>
</dbReference>
<dbReference type="CDD" id="cd02966">
    <property type="entry name" value="TlpA_like_family"/>
    <property type="match status" value="1"/>
</dbReference>
<evidence type="ECO:0000313" key="7">
    <source>
        <dbReference type="Proteomes" id="UP000283589"/>
    </source>
</evidence>
<name>A0A412X3J6_9BACT</name>
<organism evidence="6 7">
    <name type="scientific">Butyricimonas virosa</name>
    <dbReference type="NCBI Taxonomy" id="544645"/>
    <lineage>
        <taxon>Bacteria</taxon>
        <taxon>Pseudomonadati</taxon>
        <taxon>Bacteroidota</taxon>
        <taxon>Bacteroidia</taxon>
        <taxon>Bacteroidales</taxon>
        <taxon>Odoribacteraceae</taxon>
        <taxon>Butyricimonas</taxon>
    </lineage>
</organism>
<evidence type="ECO:0000256" key="1">
    <source>
        <dbReference type="ARBA" id="ARBA00004196"/>
    </source>
</evidence>
<comment type="caution">
    <text evidence="6">The sequence shown here is derived from an EMBL/GenBank/DDBJ whole genome shotgun (WGS) entry which is preliminary data.</text>
</comment>
<dbReference type="GO" id="GO:0016491">
    <property type="term" value="F:oxidoreductase activity"/>
    <property type="evidence" value="ECO:0007669"/>
    <property type="project" value="InterPro"/>
</dbReference>
<keyword evidence="3" id="KW-1015">Disulfide bond</keyword>
<dbReference type="GO" id="GO:0016209">
    <property type="term" value="F:antioxidant activity"/>
    <property type="evidence" value="ECO:0007669"/>
    <property type="project" value="InterPro"/>
</dbReference>
<dbReference type="RefSeq" id="WP_118259354.1">
    <property type="nucleotide sequence ID" value="NZ_CALBWO010000034.1"/>
</dbReference>
<evidence type="ECO:0000256" key="4">
    <source>
        <dbReference type="ARBA" id="ARBA00023284"/>
    </source>
</evidence>
<dbReference type="AlphaFoldDB" id="A0A412X3J6"/>
<dbReference type="InterPro" id="IPR013766">
    <property type="entry name" value="Thioredoxin_domain"/>
</dbReference>
<dbReference type="PANTHER" id="PTHR42852">
    <property type="entry name" value="THIOL:DISULFIDE INTERCHANGE PROTEIN DSBE"/>
    <property type="match status" value="1"/>
</dbReference>
<feature type="domain" description="Thioredoxin" evidence="5">
    <location>
        <begin position="54"/>
        <end position="199"/>
    </location>
</feature>
<evidence type="ECO:0000256" key="2">
    <source>
        <dbReference type="ARBA" id="ARBA00022748"/>
    </source>
</evidence>
<dbReference type="Gene3D" id="3.40.30.10">
    <property type="entry name" value="Glutaredoxin"/>
    <property type="match status" value="1"/>
</dbReference>
<dbReference type="GO" id="GO:0030313">
    <property type="term" value="C:cell envelope"/>
    <property type="evidence" value="ECO:0007669"/>
    <property type="project" value="UniProtKB-SubCell"/>
</dbReference>
<dbReference type="Proteomes" id="UP000283589">
    <property type="component" value="Unassembled WGS sequence"/>
</dbReference>
<keyword evidence="4" id="KW-0676">Redox-active center</keyword>
<dbReference type="InterPro" id="IPR036249">
    <property type="entry name" value="Thioredoxin-like_sf"/>
</dbReference>
<dbReference type="GO" id="GO:0017004">
    <property type="term" value="P:cytochrome complex assembly"/>
    <property type="evidence" value="ECO:0007669"/>
    <property type="project" value="UniProtKB-KW"/>
</dbReference>
<accession>A0A412X3J6</accession>
<comment type="subcellular location">
    <subcellularLocation>
        <location evidence="1">Cell envelope</location>
    </subcellularLocation>
</comment>
<proteinExistence type="predicted"/>
<reference evidence="6 7" key="1">
    <citation type="submission" date="2018-08" db="EMBL/GenBank/DDBJ databases">
        <title>A genome reference for cultivated species of the human gut microbiota.</title>
        <authorList>
            <person name="Zou Y."/>
            <person name="Xue W."/>
            <person name="Luo G."/>
        </authorList>
    </citation>
    <scope>NUCLEOTIDE SEQUENCE [LARGE SCALE GENOMIC DNA]</scope>
    <source>
        <strain evidence="6 7">AF14-49</strain>
    </source>
</reference>
<keyword evidence="2" id="KW-0201">Cytochrome c-type biogenesis</keyword>
<gene>
    <name evidence="6" type="ORF">DWW18_06075</name>
</gene>
<evidence type="ECO:0000313" key="6">
    <source>
        <dbReference type="EMBL" id="RGV35137.1"/>
    </source>
</evidence>
<evidence type="ECO:0000256" key="3">
    <source>
        <dbReference type="ARBA" id="ARBA00023157"/>
    </source>
</evidence>
<dbReference type="PANTHER" id="PTHR42852:SF6">
    <property type="entry name" value="THIOL:DISULFIDE INTERCHANGE PROTEIN DSBE"/>
    <property type="match status" value="1"/>
</dbReference>
<dbReference type="SUPFAM" id="SSF52833">
    <property type="entry name" value="Thioredoxin-like"/>
    <property type="match status" value="1"/>
</dbReference>
<sequence length="361" mass="41318">MKRLLLLVLIGWFGGTELYAQDYERLYKFLDQYGSNWKHGYRKEAADGRSELVNQLGTPAPRYTFSKELNSKTMKGKFVIMNFWSTWCGGCRALCMDLDSLMVKHSNDYRDVQIIGVNYKETLADKGYKAKEWWKQKAFGYPTTDDNKGVDEFSTTVQAGHPTMMLIDDKGIIRGRWDAWSSGTADNAALAVWVLKIVPEQRLTLDLALARRCLEEKQYLRALYVLCGLDETAEIRLMKLEAMLYVSSYKGGTLLAQMAEEAKKSKDYDTLLKIAGIVERNEELYSGYCKIGADAATVYNNYSRKGTDETALLGCKLRYRYGKLIQKEALGTCDERIRMYEMNGKAEDKVEFWKKAKANLK</sequence>
<dbReference type="Pfam" id="PF00578">
    <property type="entry name" value="AhpC-TSA"/>
    <property type="match status" value="1"/>
</dbReference>
<dbReference type="PROSITE" id="PS51352">
    <property type="entry name" value="THIOREDOXIN_2"/>
    <property type="match status" value="1"/>
</dbReference>
<evidence type="ECO:0000259" key="5">
    <source>
        <dbReference type="PROSITE" id="PS51352"/>
    </source>
</evidence>
<dbReference type="EMBL" id="QRZA01000005">
    <property type="protein sequence ID" value="RGV35137.1"/>
    <property type="molecule type" value="Genomic_DNA"/>
</dbReference>
<protein>
    <submittedName>
        <fullName evidence="6">TlpA family protein disulfide reductase</fullName>
    </submittedName>
</protein>
<dbReference type="InterPro" id="IPR000866">
    <property type="entry name" value="AhpC/TSA"/>
</dbReference>